<comment type="caution">
    <text evidence="2">The sequence shown here is derived from an EMBL/GenBank/DDBJ whole genome shotgun (WGS) entry which is preliminary data.</text>
</comment>
<gene>
    <name evidence="2" type="ORF">HNR73_003417</name>
</gene>
<keyword evidence="3" id="KW-1185">Reference proteome</keyword>
<keyword evidence="1" id="KW-0472">Membrane</keyword>
<reference evidence="2 3" key="1">
    <citation type="submission" date="2020-08" db="EMBL/GenBank/DDBJ databases">
        <title>Genomic Encyclopedia of Type Strains, Phase IV (KMG-IV): sequencing the most valuable type-strain genomes for metagenomic binning, comparative biology and taxonomic classification.</title>
        <authorList>
            <person name="Goeker M."/>
        </authorList>
    </citation>
    <scope>NUCLEOTIDE SEQUENCE [LARGE SCALE GENOMIC DNA]</scope>
    <source>
        <strain evidence="2 3">YIM 65646</strain>
    </source>
</reference>
<proteinExistence type="predicted"/>
<evidence type="ECO:0000313" key="3">
    <source>
        <dbReference type="Proteomes" id="UP000548476"/>
    </source>
</evidence>
<sequence length="349" mass="37446">MSTEENTPSHRKRRWALGAGALTVAVAATVVVIAVNRTTPEDVVEDYFAHLLARDAEGALEYTDQLAFFADTSADLLVPAAMADDWEVTRLVRRHNEDEDPAAVDVTITAADGTSREGRFELVEGDDGWRILNPLVKLRTGELPADFLELNGVVSTAENLWLFPGAYRPYPSLAEVVTAPSYVAVPRSGDGRDQPDGIVGEKYLPLFAAGPELADALQRGLAAWLDACAAQGLPNPTGCPFKAGYGGANRVALEDGSEYNTPTVVWEVEKYPVVRLTPGPSDFSLITVAPGVIRVSGEGRPYYHPDRPVEKFSGRCGFSLGAVTVRIAPGGFAFGDRDVYSSTCLSPFG</sequence>
<dbReference type="RefSeq" id="WP_184788434.1">
    <property type="nucleotide sequence ID" value="NZ_BONT01000083.1"/>
</dbReference>
<dbReference type="Proteomes" id="UP000548476">
    <property type="component" value="Unassembled WGS sequence"/>
</dbReference>
<protein>
    <submittedName>
        <fullName evidence="2">Uncharacterized protein</fullName>
    </submittedName>
</protein>
<dbReference type="EMBL" id="JACHGT010000007">
    <property type="protein sequence ID" value="MBB6035553.1"/>
    <property type="molecule type" value="Genomic_DNA"/>
</dbReference>
<keyword evidence="1" id="KW-0812">Transmembrane</keyword>
<evidence type="ECO:0000256" key="1">
    <source>
        <dbReference type="SAM" id="Phobius"/>
    </source>
</evidence>
<dbReference type="AlphaFoldDB" id="A0A841FKV5"/>
<feature type="transmembrane region" description="Helical" evidence="1">
    <location>
        <begin position="15"/>
        <end position="35"/>
    </location>
</feature>
<evidence type="ECO:0000313" key="2">
    <source>
        <dbReference type="EMBL" id="MBB6035553.1"/>
    </source>
</evidence>
<organism evidence="2 3">
    <name type="scientific">Phytomonospora endophytica</name>
    <dbReference type="NCBI Taxonomy" id="714109"/>
    <lineage>
        <taxon>Bacteria</taxon>
        <taxon>Bacillati</taxon>
        <taxon>Actinomycetota</taxon>
        <taxon>Actinomycetes</taxon>
        <taxon>Micromonosporales</taxon>
        <taxon>Micromonosporaceae</taxon>
        <taxon>Phytomonospora</taxon>
    </lineage>
</organism>
<accession>A0A841FKV5</accession>
<keyword evidence="1" id="KW-1133">Transmembrane helix</keyword>
<name>A0A841FKV5_9ACTN</name>